<evidence type="ECO:0000256" key="1">
    <source>
        <dbReference type="PROSITE-ProRule" id="PRU00042"/>
    </source>
</evidence>
<comment type="caution">
    <text evidence="4">The sequence shown here is derived from an EMBL/GenBank/DDBJ whole genome shotgun (WGS) entry which is preliminary data.</text>
</comment>
<dbReference type="STRING" id="177199.A0A420Y0Q0"/>
<dbReference type="SMART" id="SM00355">
    <property type="entry name" value="ZnF_C2H2"/>
    <property type="match status" value="2"/>
</dbReference>
<feature type="compositionally biased region" description="Basic residues" evidence="2">
    <location>
        <begin position="219"/>
        <end position="230"/>
    </location>
</feature>
<keyword evidence="1" id="KW-0479">Metal-binding</keyword>
<proteinExistence type="predicted"/>
<dbReference type="Proteomes" id="UP000275385">
    <property type="component" value="Unassembled WGS sequence"/>
</dbReference>
<evidence type="ECO:0000313" key="4">
    <source>
        <dbReference type="EMBL" id="RKU41505.1"/>
    </source>
</evidence>
<dbReference type="AlphaFoldDB" id="A0A420Y0Q0"/>
<evidence type="ECO:0000256" key="2">
    <source>
        <dbReference type="SAM" id="MobiDB-lite"/>
    </source>
</evidence>
<accession>A0A420Y0Q0</accession>
<reference evidence="4 5" key="1">
    <citation type="submission" date="2018-08" db="EMBL/GenBank/DDBJ databases">
        <title>Draft genome of the lignicolous fungus Coniochaeta pulveracea.</title>
        <authorList>
            <person name="Borstlap C.J."/>
            <person name="De Witt R.N."/>
            <person name="Botha A."/>
            <person name="Volschenk H."/>
        </authorList>
    </citation>
    <scope>NUCLEOTIDE SEQUENCE [LARGE SCALE GENOMIC DNA]</scope>
    <source>
        <strain evidence="4 5">CAB683</strain>
    </source>
</reference>
<feature type="domain" description="C2H2-type" evidence="3">
    <location>
        <begin position="257"/>
        <end position="284"/>
    </location>
</feature>
<dbReference type="PROSITE" id="PS50157">
    <property type="entry name" value="ZINC_FINGER_C2H2_2"/>
    <property type="match status" value="1"/>
</dbReference>
<organism evidence="4 5">
    <name type="scientific">Coniochaeta pulveracea</name>
    <dbReference type="NCBI Taxonomy" id="177199"/>
    <lineage>
        <taxon>Eukaryota</taxon>
        <taxon>Fungi</taxon>
        <taxon>Dikarya</taxon>
        <taxon>Ascomycota</taxon>
        <taxon>Pezizomycotina</taxon>
        <taxon>Sordariomycetes</taxon>
        <taxon>Sordariomycetidae</taxon>
        <taxon>Coniochaetales</taxon>
        <taxon>Coniochaetaceae</taxon>
        <taxon>Coniochaeta</taxon>
    </lineage>
</organism>
<name>A0A420Y0Q0_9PEZI</name>
<dbReference type="Gene3D" id="3.30.160.60">
    <property type="entry name" value="Classic Zinc Finger"/>
    <property type="match status" value="1"/>
</dbReference>
<dbReference type="PROSITE" id="PS00028">
    <property type="entry name" value="ZINC_FINGER_C2H2_1"/>
    <property type="match status" value="1"/>
</dbReference>
<feature type="region of interest" description="Disordered" evidence="2">
    <location>
        <begin position="217"/>
        <end position="237"/>
    </location>
</feature>
<feature type="compositionally biased region" description="Basic residues" evidence="2">
    <location>
        <begin position="339"/>
        <end position="354"/>
    </location>
</feature>
<dbReference type="InterPro" id="IPR036236">
    <property type="entry name" value="Znf_C2H2_sf"/>
</dbReference>
<keyword evidence="1" id="KW-0863">Zinc-finger</keyword>
<gene>
    <name evidence="4" type="ORF">DL546_002779</name>
</gene>
<evidence type="ECO:0000259" key="3">
    <source>
        <dbReference type="PROSITE" id="PS50157"/>
    </source>
</evidence>
<sequence>MEMPRRRDLRVDIHDANLSTRSFGSFSTEPSVYTPTSGRSTPFFHPDAAPFEQCFAQASQLQYGFSPASSVASSQEYHNVPGLEWDFNSSFTTIDNTPSTPSRCSNHSSQMIAADNSFLQYTPTSNDNMNFDTIMFNDPFSPTPFVTPSRTFYVQPSHSPEEMGCWPVLESSPLSYRRQPRPTFKREHEPPIFNFREQVGLGPVQQKSAALQQVANMQRVHRAPRMKKRASKDEEEATARKEMIPCVETTTVQKRRLPCPWKGCDAAFTRREHLTRHHKGKHLGIVDAVCKCCEDQNIHKSFDRHDNFLTHLALHVSGEGRVKFHPDAARMYAEELAKVKRRAPSKRHLQKQLARKSMSTNESQQEEDWVRNESP</sequence>
<protein>
    <recommendedName>
        <fullName evidence="3">C2H2-type domain-containing protein</fullName>
    </recommendedName>
</protein>
<dbReference type="SUPFAM" id="SSF57667">
    <property type="entry name" value="beta-beta-alpha zinc fingers"/>
    <property type="match status" value="1"/>
</dbReference>
<keyword evidence="1" id="KW-0862">Zinc</keyword>
<dbReference type="EMBL" id="QVQW01000073">
    <property type="protein sequence ID" value="RKU41505.1"/>
    <property type="molecule type" value="Genomic_DNA"/>
</dbReference>
<evidence type="ECO:0000313" key="5">
    <source>
        <dbReference type="Proteomes" id="UP000275385"/>
    </source>
</evidence>
<dbReference type="OrthoDB" id="5219342at2759"/>
<dbReference type="InterPro" id="IPR013087">
    <property type="entry name" value="Znf_C2H2_type"/>
</dbReference>
<feature type="region of interest" description="Disordered" evidence="2">
    <location>
        <begin position="338"/>
        <end position="375"/>
    </location>
</feature>
<dbReference type="GO" id="GO:0008270">
    <property type="term" value="F:zinc ion binding"/>
    <property type="evidence" value="ECO:0007669"/>
    <property type="project" value="UniProtKB-KW"/>
</dbReference>
<keyword evidence="5" id="KW-1185">Reference proteome</keyword>